<evidence type="ECO:0000256" key="2">
    <source>
        <dbReference type="ARBA" id="ARBA00022695"/>
    </source>
</evidence>
<organism evidence="4 5">
    <name type="scientific">Limosilactobacillus mucosae</name>
    <name type="common">Lactobacillus mucosae</name>
    <dbReference type="NCBI Taxonomy" id="97478"/>
    <lineage>
        <taxon>Bacteria</taxon>
        <taxon>Bacillati</taxon>
        <taxon>Bacillota</taxon>
        <taxon>Bacilli</taxon>
        <taxon>Lactobacillales</taxon>
        <taxon>Lactobacillaceae</taxon>
        <taxon>Limosilactobacillus</taxon>
    </lineage>
</organism>
<dbReference type="Gene3D" id="3.30.200.20">
    <property type="entry name" value="Phosphorylase Kinase, domain 1"/>
    <property type="match status" value="1"/>
</dbReference>
<protein>
    <submittedName>
        <fullName evidence="4">Phosphotransferase</fullName>
    </submittedName>
</protein>
<keyword evidence="1" id="KW-0808">Transferase</keyword>
<dbReference type="RefSeq" id="WP_272209545.1">
    <property type="nucleotide sequence ID" value="NZ_JAQOMV010000011.1"/>
</dbReference>
<sequence>MDINKFKLLNYYYNLSVNRKNILLDKRTEHALNNQQIEEKLVAEGFLSNKKPTNKGIKALEQYKVDNAVILAAGSATRFIPLSLEYPKGLFEVKGERLIERLIKQLQEAGITDITVVLGYKKEMFYYLKEKYNIKLVINDEYQSKNNIKSIECIRESLKNTYICCCDDYFIDNPFNQYEYVSFYAGYESTEIPTEMYATIDNDSKIIDIRKGHNGNGEVLLGHTYWTADFSKRFIECVENDKEGKYAQKFWEWLVKDNLSNLPNFYFKEYSVNKIFEFDYFEQLRAFDHEYIGHAHSEILRNIKLVFRCDEEDIVNFRPIKEGMTNTSFIFQVDGTDYIYRHSGDGTEEIINRRNEKNSLITAKKIGIDPTYIYMDVNEGWKISKFIPSFREPDYQNFEDSKKIIKVLQKLHSADLTADYGMKPWEDAVAMEQLIKGKDPHCFDKYENLKQKVEKLYAKTINDGIQKCFCHGDTYKHNWMIEPNGRVYLIDWEYSGYSDPGIDVGYYIVDAMYNFDTAEKFIKTYLGDNYNSVTDFHFTAYVAIIAYYWFVWAMYRESCGAEMGESLKNWRCMAEKYADYLLEKESR</sequence>
<dbReference type="PANTHER" id="PTHR43584:SF5">
    <property type="entry name" value="PROTEIN LICC"/>
    <property type="match status" value="1"/>
</dbReference>
<dbReference type="InterPro" id="IPR005835">
    <property type="entry name" value="NTP_transferase_dom"/>
</dbReference>
<dbReference type="EMBL" id="JAQONE010000001">
    <property type="protein sequence ID" value="MDC2828773.1"/>
    <property type="molecule type" value="Genomic_DNA"/>
</dbReference>
<dbReference type="Proteomes" id="UP001220670">
    <property type="component" value="Unassembled WGS sequence"/>
</dbReference>
<gene>
    <name evidence="4" type="ORF">PO250_00175</name>
</gene>
<dbReference type="InterPro" id="IPR011009">
    <property type="entry name" value="Kinase-like_dom_sf"/>
</dbReference>
<dbReference type="Gene3D" id="3.90.1200.10">
    <property type="match status" value="1"/>
</dbReference>
<proteinExistence type="predicted"/>
<dbReference type="Pfam" id="PF01633">
    <property type="entry name" value="Choline_kinase"/>
    <property type="match status" value="1"/>
</dbReference>
<dbReference type="AlphaFoldDB" id="A0AAJ1HQC9"/>
<dbReference type="InterPro" id="IPR029044">
    <property type="entry name" value="Nucleotide-diphossugar_trans"/>
</dbReference>
<dbReference type="InterPro" id="IPR050065">
    <property type="entry name" value="GlmU-like"/>
</dbReference>
<evidence type="ECO:0000256" key="1">
    <source>
        <dbReference type="ARBA" id="ARBA00022679"/>
    </source>
</evidence>
<evidence type="ECO:0000259" key="3">
    <source>
        <dbReference type="Pfam" id="PF00483"/>
    </source>
</evidence>
<dbReference type="Gene3D" id="3.90.550.10">
    <property type="entry name" value="Spore Coat Polysaccharide Biosynthesis Protein SpsA, Chain A"/>
    <property type="match status" value="1"/>
</dbReference>
<reference evidence="4" key="1">
    <citation type="submission" date="2023-01" db="EMBL/GenBank/DDBJ databases">
        <title>Genome analysis of 13 Lactobacillus isolated from gut of wild boar.</title>
        <authorList>
            <person name="Papp P."/>
            <person name="Libisch B."/>
            <person name="Nagy T."/>
            <person name="Olasz F."/>
        </authorList>
    </citation>
    <scope>NUCLEOTIDE SEQUENCE</scope>
    <source>
        <strain evidence="4">F146</strain>
    </source>
</reference>
<name>A0AAJ1HQC9_LIMMU</name>
<dbReference type="PANTHER" id="PTHR43584">
    <property type="entry name" value="NUCLEOTIDYL TRANSFERASE"/>
    <property type="match status" value="1"/>
</dbReference>
<dbReference type="SUPFAM" id="SSF56112">
    <property type="entry name" value="Protein kinase-like (PK-like)"/>
    <property type="match status" value="1"/>
</dbReference>
<dbReference type="Pfam" id="PF00483">
    <property type="entry name" value="NTP_transferase"/>
    <property type="match status" value="1"/>
</dbReference>
<comment type="caution">
    <text evidence="4">The sequence shown here is derived from an EMBL/GenBank/DDBJ whole genome shotgun (WGS) entry which is preliminary data.</text>
</comment>
<evidence type="ECO:0000313" key="4">
    <source>
        <dbReference type="EMBL" id="MDC2828773.1"/>
    </source>
</evidence>
<dbReference type="SUPFAM" id="SSF53448">
    <property type="entry name" value="Nucleotide-diphospho-sugar transferases"/>
    <property type="match status" value="1"/>
</dbReference>
<dbReference type="GO" id="GO:0016779">
    <property type="term" value="F:nucleotidyltransferase activity"/>
    <property type="evidence" value="ECO:0007669"/>
    <property type="project" value="UniProtKB-KW"/>
</dbReference>
<evidence type="ECO:0000313" key="5">
    <source>
        <dbReference type="Proteomes" id="UP001220670"/>
    </source>
</evidence>
<accession>A0AAJ1HQC9</accession>
<keyword evidence="2" id="KW-0548">Nucleotidyltransferase</keyword>
<dbReference type="CDD" id="cd05151">
    <property type="entry name" value="ChoK-like"/>
    <property type="match status" value="1"/>
</dbReference>
<feature type="domain" description="Nucleotidyl transferase" evidence="3">
    <location>
        <begin position="68"/>
        <end position="177"/>
    </location>
</feature>